<evidence type="ECO:0008006" key="3">
    <source>
        <dbReference type="Google" id="ProtNLM"/>
    </source>
</evidence>
<name>A0AAD6TTS1_9AGAR</name>
<gene>
    <name evidence="1" type="ORF">B0H15DRAFT_954035</name>
</gene>
<proteinExistence type="predicted"/>
<protein>
    <recommendedName>
        <fullName evidence="3">F-box domain-containing protein</fullName>
    </recommendedName>
</protein>
<dbReference type="Proteomes" id="UP001222325">
    <property type="component" value="Unassembled WGS sequence"/>
</dbReference>
<accession>A0AAD6TTS1</accession>
<organism evidence="1 2">
    <name type="scientific">Mycena belliarum</name>
    <dbReference type="NCBI Taxonomy" id="1033014"/>
    <lineage>
        <taxon>Eukaryota</taxon>
        <taxon>Fungi</taxon>
        <taxon>Dikarya</taxon>
        <taxon>Basidiomycota</taxon>
        <taxon>Agaricomycotina</taxon>
        <taxon>Agaricomycetes</taxon>
        <taxon>Agaricomycetidae</taxon>
        <taxon>Agaricales</taxon>
        <taxon>Marasmiineae</taxon>
        <taxon>Mycenaceae</taxon>
        <taxon>Mycena</taxon>
    </lineage>
</organism>
<dbReference type="InterPro" id="IPR032675">
    <property type="entry name" value="LRR_dom_sf"/>
</dbReference>
<dbReference type="EMBL" id="JARJCN010000060">
    <property type="protein sequence ID" value="KAJ7079399.1"/>
    <property type="molecule type" value="Genomic_DNA"/>
</dbReference>
<sequence>MTKVIDIPAELLDDILHLVIFDAPLRWYDLWRQRLNLSSVGTTFKNVIYGSPRYWSRLFVHPYTRPEYIQFCLRLSGSGALYLWVNSNQPSSTSVFSRAVSHAPFPRFLAILRQHLRPAFHRVVRLQIKGAVPNDYLATITELEQYGGSTLTRLYLQFDVGHRALAADYAAFGSLPRLSYLVLHCTIAVAPPSSYASVTTLVLRELWLKSAPRWTDLRSVLVSMPRLEELQYDHVECVQLLDAPRLLMESLVSLVVRCDSEASLLLVGKLDMPQIAEWHLTLYNGATLEALVDACNDAFQRVRKLELDIERLGVDDVRVLLCASGSIRHVDISLCSSEVCHRIAHFVVVYQPSWCTLELTGPIDESRAGAMLRALAHGLSANDVEITIYGRGSVVSRSVWRMVDGLPEESEVDGGRVDAAHRFSIDDHVKY</sequence>
<keyword evidence="2" id="KW-1185">Reference proteome</keyword>
<dbReference type="Gene3D" id="3.80.10.10">
    <property type="entry name" value="Ribonuclease Inhibitor"/>
    <property type="match status" value="1"/>
</dbReference>
<evidence type="ECO:0000313" key="1">
    <source>
        <dbReference type="EMBL" id="KAJ7079399.1"/>
    </source>
</evidence>
<dbReference type="AlphaFoldDB" id="A0AAD6TTS1"/>
<comment type="caution">
    <text evidence="1">The sequence shown here is derived from an EMBL/GenBank/DDBJ whole genome shotgun (WGS) entry which is preliminary data.</text>
</comment>
<reference evidence="1" key="1">
    <citation type="submission" date="2023-03" db="EMBL/GenBank/DDBJ databases">
        <title>Massive genome expansion in bonnet fungi (Mycena s.s.) driven by repeated elements and novel gene families across ecological guilds.</title>
        <authorList>
            <consortium name="Lawrence Berkeley National Laboratory"/>
            <person name="Harder C.B."/>
            <person name="Miyauchi S."/>
            <person name="Viragh M."/>
            <person name="Kuo A."/>
            <person name="Thoen E."/>
            <person name="Andreopoulos B."/>
            <person name="Lu D."/>
            <person name="Skrede I."/>
            <person name="Drula E."/>
            <person name="Henrissat B."/>
            <person name="Morin E."/>
            <person name="Kohler A."/>
            <person name="Barry K."/>
            <person name="LaButti K."/>
            <person name="Morin E."/>
            <person name="Salamov A."/>
            <person name="Lipzen A."/>
            <person name="Mereny Z."/>
            <person name="Hegedus B."/>
            <person name="Baldrian P."/>
            <person name="Stursova M."/>
            <person name="Weitz H."/>
            <person name="Taylor A."/>
            <person name="Grigoriev I.V."/>
            <person name="Nagy L.G."/>
            <person name="Martin F."/>
            <person name="Kauserud H."/>
        </authorList>
    </citation>
    <scope>NUCLEOTIDE SEQUENCE</scope>
    <source>
        <strain evidence="1">CBHHK173m</strain>
    </source>
</reference>
<evidence type="ECO:0000313" key="2">
    <source>
        <dbReference type="Proteomes" id="UP001222325"/>
    </source>
</evidence>